<dbReference type="Proteomes" id="UP000653730">
    <property type="component" value="Unassembled WGS sequence"/>
</dbReference>
<evidence type="ECO:0000313" key="1">
    <source>
        <dbReference type="EMBL" id="MBC9796113.1"/>
    </source>
</evidence>
<keyword evidence="2" id="KW-1185">Reference proteome</keyword>
<protein>
    <submittedName>
        <fullName evidence="1">Uncharacterized protein</fullName>
    </submittedName>
</protein>
<reference evidence="1 2" key="1">
    <citation type="submission" date="2020-09" db="EMBL/GenBank/DDBJ databases">
        <title>Sinomicrobium weinanense sp. nov., a halophilic bacteria isolated from saline-alkali soil.</title>
        <authorList>
            <person name="Wu P."/>
            <person name="Ren H."/>
            <person name="Mei Y."/>
            <person name="Liang Y."/>
            <person name="Chen Z."/>
        </authorList>
    </citation>
    <scope>NUCLEOTIDE SEQUENCE [LARGE SCALE GENOMIC DNA]</scope>
    <source>
        <strain evidence="1 2">FJxs</strain>
    </source>
</reference>
<dbReference type="AlphaFoldDB" id="A0A926JRT6"/>
<accession>A0A926JRT6</accession>
<dbReference type="EMBL" id="JACVDC010000020">
    <property type="protein sequence ID" value="MBC9796113.1"/>
    <property type="molecule type" value="Genomic_DNA"/>
</dbReference>
<evidence type="ECO:0000313" key="2">
    <source>
        <dbReference type="Proteomes" id="UP000653730"/>
    </source>
</evidence>
<organism evidence="1 2">
    <name type="scientific">Sinomicrobium weinanense</name>
    <dbReference type="NCBI Taxonomy" id="2842200"/>
    <lineage>
        <taxon>Bacteria</taxon>
        <taxon>Pseudomonadati</taxon>
        <taxon>Bacteroidota</taxon>
        <taxon>Flavobacteriia</taxon>
        <taxon>Flavobacteriales</taxon>
        <taxon>Flavobacteriaceae</taxon>
        <taxon>Sinomicrobium</taxon>
    </lineage>
</organism>
<comment type="caution">
    <text evidence="1">The sequence shown here is derived from an EMBL/GenBank/DDBJ whole genome shotgun (WGS) entry which is preliminary data.</text>
</comment>
<gene>
    <name evidence="1" type="ORF">IBL28_09055</name>
</gene>
<sequence length="70" mass="8256">MVEIFKTDVNDVTTADHCILVLSHHFPNTRINFDLEDRDRILRVEGYHIDIRRIIDLLADMKVRCSLYLG</sequence>
<proteinExistence type="predicted"/>
<name>A0A926JRT6_9FLAO</name>